<reference evidence="2 3" key="1">
    <citation type="submission" date="2023-08" db="EMBL/GenBank/DDBJ databases">
        <authorList>
            <person name="Kumar R."/>
        </authorList>
    </citation>
    <scope>NUCLEOTIDE SEQUENCE [LARGE SCALE GENOMIC DNA]</scope>
    <source>
        <strain evidence="2 3">LUR13</strain>
    </source>
</reference>
<dbReference type="Proteomes" id="UP001228171">
    <property type="component" value="Unassembled WGS sequence"/>
</dbReference>
<gene>
    <name evidence="2" type="ORF">Q8P09_12500</name>
</gene>
<evidence type="ECO:0000259" key="1">
    <source>
        <dbReference type="PROSITE" id="PS51688"/>
    </source>
</evidence>
<evidence type="ECO:0000313" key="2">
    <source>
        <dbReference type="EMBL" id="MDP4545896.1"/>
    </source>
</evidence>
<comment type="caution">
    <text evidence="2">The sequence shown here is derived from an EMBL/GenBank/DDBJ whole genome shotgun (WGS) entry which is preliminary data.</text>
</comment>
<accession>A0ABT9HJD8</accession>
<proteinExistence type="predicted"/>
<dbReference type="InterPro" id="IPR030392">
    <property type="entry name" value="S74_ICA"/>
</dbReference>
<feature type="domain" description="Peptidase S74" evidence="1">
    <location>
        <begin position="169"/>
        <end position="282"/>
    </location>
</feature>
<dbReference type="RefSeq" id="WP_305936092.1">
    <property type="nucleotide sequence ID" value="NZ_JAVAJI010000028.1"/>
</dbReference>
<sequence>MAVQIPDPGTGNGQTGDNEYVFRKKVKDNFSDQTNAASKLVGAEAGRIPLSNQVRAAMLTSIDGDSTTSPDGYTNGTAWYVNGATTPEGTPQGFSSNRHIVESRYLGSGKTYQRAYGWNTLDAAHRLLINSVWTEWQPLGWNKKNYNTTTAAGANAVIDIDGRIIRSTSSERYKDILSPLELDDARYADAMALKPIVYRSTADADNPAYHFYSFSAEELGASDPAFTLWRETETVIDDKGNSVEQPLVERQAEGININALLAMSHAIAIKQDSLIKALEARIEILEAK</sequence>
<dbReference type="PROSITE" id="PS51688">
    <property type="entry name" value="ICA"/>
    <property type="match status" value="1"/>
</dbReference>
<dbReference type="EMBL" id="JAVAJI010000028">
    <property type="protein sequence ID" value="MDP4545896.1"/>
    <property type="molecule type" value="Genomic_DNA"/>
</dbReference>
<evidence type="ECO:0000313" key="3">
    <source>
        <dbReference type="Proteomes" id="UP001228171"/>
    </source>
</evidence>
<protein>
    <recommendedName>
        <fullName evidence="1">Peptidase S74 domain-containing protein</fullName>
    </recommendedName>
</protein>
<keyword evidence="3" id="KW-1185">Reference proteome</keyword>
<organism evidence="2 3">
    <name type="scientific">Psychrobacter faecalis</name>
    <dbReference type="NCBI Taxonomy" id="180588"/>
    <lineage>
        <taxon>Bacteria</taxon>
        <taxon>Pseudomonadati</taxon>
        <taxon>Pseudomonadota</taxon>
        <taxon>Gammaproteobacteria</taxon>
        <taxon>Moraxellales</taxon>
        <taxon>Moraxellaceae</taxon>
        <taxon>Psychrobacter</taxon>
    </lineage>
</organism>
<name>A0ABT9HJD8_9GAMM</name>